<dbReference type="PANTHER" id="PTHR30244:SF34">
    <property type="entry name" value="DTDP-4-AMINO-4,6-DIDEOXYGALACTOSE TRANSAMINASE"/>
    <property type="match status" value="1"/>
</dbReference>
<dbReference type="Gene3D" id="3.40.640.10">
    <property type="entry name" value="Type I PLP-dependent aspartate aminotransferase-like (Major domain)"/>
    <property type="match status" value="1"/>
</dbReference>
<dbReference type="GO" id="GO:0000271">
    <property type="term" value="P:polysaccharide biosynthetic process"/>
    <property type="evidence" value="ECO:0007669"/>
    <property type="project" value="TreeGrafter"/>
</dbReference>
<comment type="caution">
    <text evidence="4">The sequence shown here is derived from an EMBL/GenBank/DDBJ whole genome shotgun (WGS) entry which is preliminary data.</text>
</comment>
<accession>A0A948W520</accession>
<evidence type="ECO:0000256" key="3">
    <source>
        <dbReference type="RuleBase" id="RU004508"/>
    </source>
</evidence>
<dbReference type="PIRSF" id="PIRSF000390">
    <property type="entry name" value="PLP_StrS"/>
    <property type="match status" value="1"/>
</dbReference>
<name>A0A948W520_UNCEI</name>
<protein>
    <submittedName>
        <fullName evidence="4">DegT/DnrJ/EryC1/StrS family aminotransferase</fullName>
    </submittedName>
</protein>
<dbReference type="AlphaFoldDB" id="A0A948W520"/>
<proteinExistence type="inferred from homology"/>
<dbReference type="InterPro" id="IPR015421">
    <property type="entry name" value="PyrdxlP-dep_Trfase_major"/>
</dbReference>
<feature type="modified residue" description="N6-(pyridoxal phosphate)lysine" evidence="2">
    <location>
        <position position="182"/>
    </location>
</feature>
<dbReference type="SUPFAM" id="SSF53383">
    <property type="entry name" value="PLP-dependent transferases"/>
    <property type="match status" value="1"/>
</dbReference>
<evidence type="ECO:0000256" key="2">
    <source>
        <dbReference type="PIRSR" id="PIRSR000390-2"/>
    </source>
</evidence>
<dbReference type="PANTHER" id="PTHR30244">
    <property type="entry name" value="TRANSAMINASE"/>
    <property type="match status" value="1"/>
</dbReference>
<keyword evidence="4" id="KW-0808">Transferase</keyword>
<dbReference type="Proteomes" id="UP000777784">
    <property type="component" value="Unassembled WGS sequence"/>
</dbReference>
<dbReference type="GO" id="GO:0008483">
    <property type="term" value="F:transaminase activity"/>
    <property type="evidence" value="ECO:0007669"/>
    <property type="project" value="UniProtKB-KW"/>
</dbReference>
<dbReference type="GO" id="GO:0030170">
    <property type="term" value="F:pyridoxal phosphate binding"/>
    <property type="evidence" value="ECO:0007669"/>
    <property type="project" value="TreeGrafter"/>
</dbReference>
<dbReference type="InterPro" id="IPR015424">
    <property type="entry name" value="PyrdxlP-dep_Trfase"/>
</dbReference>
<keyword evidence="4" id="KW-0032">Aminotransferase</keyword>
<evidence type="ECO:0000256" key="1">
    <source>
        <dbReference type="PIRSR" id="PIRSR000390-1"/>
    </source>
</evidence>
<gene>
    <name evidence="4" type="ORF">KJ970_03335</name>
</gene>
<evidence type="ECO:0000313" key="5">
    <source>
        <dbReference type="Proteomes" id="UP000777784"/>
    </source>
</evidence>
<keyword evidence="2 3" id="KW-0663">Pyridoxal phosphate</keyword>
<dbReference type="InterPro" id="IPR015422">
    <property type="entry name" value="PyrdxlP-dep_Trfase_small"/>
</dbReference>
<dbReference type="EMBL" id="JAHJDP010000020">
    <property type="protein sequence ID" value="MBU2689934.1"/>
    <property type="molecule type" value="Genomic_DNA"/>
</dbReference>
<evidence type="ECO:0000313" key="4">
    <source>
        <dbReference type="EMBL" id="MBU2689934.1"/>
    </source>
</evidence>
<feature type="active site" description="Proton acceptor" evidence="1">
    <location>
        <position position="182"/>
    </location>
</feature>
<comment type="similarity">
    <text evidence="3">Belongs to the DegT/DnrJ/EryC1 family.</text>
</comment>
<dbReference type="Gene3D" id="3.90.1150.10">
    <property type="entry name" value="Aspartate Aminotransferase, domain 1"/>
    <property type="match status" value="1"/>
</dbReference>
<dbReference type="Pfam" id="PF01041">
    <property type="entry name" value="DegT_DnrJ_EryC1"/>
    <property type="match status" value="1"/>
</dbReference>
<organism evidence="4 5">
    <name type="scientific">Eiseniibacteriota bacterium</name>
    <dbReference type="NCBI Taxonomy" id="2212470"/>
    <lineage>
        <taxon>Bacteria</taxon>
        <taxon>Candidatus Eiseniibacteriota</taxon>
    </lineage>
</organism>
<sequence length="371" mass="40983">MINLFQPNLGDAEIEAIREVFTSNWLGPGVRAQAFERKFAEYIGRPPSELITVSNCTEGLFQAVTALGLGPGDDVIFPSVGFVGAAHAVRNSGARVVLCDVDSTTLNPRIEHFEHAITEKTRAAIILHYGGYPGDVVELSKFAEARSISMIEDAACALGSFTMEKACGTFGEVGAWSFDSMKMLVTGDGGMVWAKRQLIADKIRAGIRLGVESSGFHRRTRSAQWWEINPVMIGRRGTMNDIAAAVGLVQLDRLPGFLCQRAEVAARYDAELSDLVWLRLPPRAPARAARTFYWVQTAPETRDRLALYLLQHEIYTSFRYWPLHKTRMYQSHRAFPGADLAAASTLLLPLHQGLSTTDVSRVIDAVRRFPA</sequence>
<reference evidence="4" key="1">
    <citation type="submission" date="2021-05" db="EMBL/GenBank/DDBJ databases">
        <title>Energy efficiency and biological interactions define the core microbiome of deep oligotrophic groundwater.</title>
        <authorList>
            <person name="Mehrshad M."/>
            <person name="Lopez-Fernandez M."/>
            <person name="Bell E."/>
            <person name="Bernier-Latmani R."/>
            <person name="Bertilsson S."/>
            <person name="Dopson M."/>
        </authorList>
    </citation>
    <scope>NUCLEOTIDE SEQUENCE</scope>
    <source>
        <strain evidence="4">Modern_marine.mb.64</strain>
    </source>
</reference>
<dbReference type="CDD" id="cd00616">
    <property type="entry name" value="AHBA_syn"/>
    <property type="match status" value="1"/>
</dbReference>
<dbReference type="InterPro" id="IPR000653">
    <property type="entry name" value="DegT/StrS_aminotransferase"/>
</dbReference>